<gene>
    <name evidence="2" type="ORF">GJA_2800</name>
</gene>
<feature type="region of interest" description="Disordered" evidence="1">
    <location>
        <begin position="1"/>
        <end position="22"/>
    </location>
</feature>
<proteinExistence type="predicted"/>
<name>W0V6F3_9BURK</name>
<dbReference type="EMBL" id="HG322949">
    <property type="protein sequence ID" value="CDG83431.1"/>
    <property type="molecule type" value="Genomic_DNA"/>
</dbReference>
<accession>W0V6F3</accession>
<dbReference type="Proteomes" id="UP000027604">
    <property type="component" value="Chromosome I"/>
</dbReference>
<evidence type="ECO:0000313" key="2">
    <source>
        <dbReference type="EMBL" id="CDG83431.1"/>
    </source>
</evidence>
<organism evidence="2 3">
    <name type="scientific">Janthinobacterium agaricidamnosum NBRC 102515 = DSM 9628</name>
    <dbReference type="NCBI Taxonomy" id="1349767"/>
    <lineage>
        <taxon>Bacteria</taxon>
        <taxon>Pseudomonadati</taxon>
        <taxon>Pseudomonadota</taxon>
        <taxon>Betaproteobacteria</taxon>
        <taxon>Burkholderiales</taxon>
        <taxon>Oxalobacteraceae</taxon>
        <taxon>Janthinobacterium</taxon>
    </lineage>
</organism>
<protein>
    <submittedName>
        <fullName evidence="2">Uncharacterized protein</fullName>
    </submittedName>
</protein>
<dbReference type="HOGENOM" id="CLU_3153764_0_0_4"/>
<feature type="compositionally biased region" description="Basic residues" evidence="1">
    <location>
        <begin position="1"/>
        <end position="14"/>
    </location>
</feature>
<evidence type="ECO:0000256" key="1">
    <source>
        <dbReference type="SAM" id="MobiDB-lite"/>
    </source>
</evidence>
<keyword evidence="3" id="KW-1185">Reference proteome</keyword>
<sequence length="48" mass="5285">MRHKSLPPKARNTKAGREARFFGPRRTAASGADMPALRFVAAPHVILE</sequence>
<dbReference type="AlphaFoldDB" id="W0V6F3"/>
<dbReference type="KEGG" id="jag:GJA_2800"/>
<reference evidence="2 3" key="1">
    <citation type="journal article" date="2015" name="Genome Announc.">
        <title>Genome Sequence of Mushroom Soft-Rot Pathogen Janthinobacterium agaricidamnosum.</title>
        <authorList>
            <person name="Graupner K."/>
            <person name="Lackner G."/>
            <person name="Hertweck C."/>
        </authorList>
    </citation>
    <scope>NUCLEOTIDE SEQUENCE [LARGE SCALE GENOMIC DNA]</scope>
    <source>
        <strain evidence="3">NBRC 102515 / DSM 9628</strain>
    </source>
</reference>
<evidence type="ECO:0000313" key="3">
    <source>
        <dbReference type="Proteomes" id="UP000027604"/>
    </source>
</evidence>